<evidence type="ECO:0000313" key="3">
    <source>
        <dbReference type="Proteomes" id="UP001153365"/>
    </source>
</evidence>
<dbReference type="InterPro" id="IPR052791">
    <property type="entry name" value="SSM1_domain"/>
</dbReference>
<accession>A0AAV0B3R8</accession>
<feature type="compositionally biased region" description="Basic and acidic residues" evidence="1">
    <location>
        <begin position="259"/>
        <end position="270"/>
    </location>
</feature>
<dbReference type="GO" id="GO:0006206">
    <property type="term" value="P:pyrimidine nucleobase metabolic process"/>
    <property type="evidence" value="ECO:0007669"/>
    <property type="project" value="TreeGrafter"/>
</dbReference>
<dbReference type="AlphaFoldDB" id="A0AAV0B3R8"/>
<sequence length="327" mass="38227">MADERLSSVNLTILNEIQTSSSSFPKYTVWFDIDNTLYSKNCRIHDHMTEKIKEYFKTLGLPDKKADELHIKYYKEYGLAIRGLVRNHDIDPLDYDQKCDSAIPLEKLMKPDETVRKLLLDIDRSKARVWCLTNAYKTHALRVLKILNLIDLIDAVVSCDYTNRNFHCKPEPEFFEEAIEALSKTVLKAVITGKGDQDEKKVEEFRSILNDRSNHLLVDDSHLNIIGATKFGFGSRVFFDEKQETDEPKKISNNGNWNGKDKEVTRNHQEQENLRLIKKNNSLLLRGSDEVEGKDKEKDYKSYRFDTICDLNQLREVEVWRDLFKKQ</sequence>
<dbReference type="Gene3D" id="1.10.150.450">
    <property type="match status" value="1"/>
</dbReference>
<feature type="region of interest" description="Disordered" evidence="1">
    <location>
        <begin position="244"/>
        <end position="270"/>
    </location>
</feature>
<dbReference type="Gene3D" id="3.40.50.1000">
    <property type="entry name" value="HAD superfamily/HAD-like"/>
    <property type="match status" value="1"/>
</dbReference>
<dbReference type="SFLD" id="SFLDG01129">
    <property type="entry name" value="C1.5:_HAD__Beta-PGM__Phosphata"/>
    <property type="match status" value="1"/>
</dbReference>
<evidence type="ECO:0000256" key="1">
    <source>
        <dbReference type="SAM" id="MobiDB-lite"/>
    </source>
</evidence>
<comment type="caution">
    <text evidence="2">The sequence shown here is derived from an EMBL/GenBank/DDBJ whole genome shotgun (WGS) entry which is preliminary data.</text>
</comment>
<evidence type="ECO:0000313" key="2">
    <source>
        <dbReference type="EMBL" id="CAH7675615.1"/>
    </source>
</evidence>
<reference evidence="2" key="1">
    <citation type="submission" date="2022-06" db="EMBL/GenBank/DDBJ databases">
        <authorList>
            <consortium name="SYNGENTA / RWTH Aachen University"/>
        </authorList>
    </citation>
    <scope>NUCLEOTIDE SEQUENCE</scope>
</reference>
<proteinExistence type="predicted"/>
<keyword evidence="2" id="KW-0378">Hydrolase</keyword>
<dbReference type="PANTHER" id="PTHR47438:SF1">
    <property type="entry name" value="PHOSPHATE METABOLISM PROTEIN 8-RELATED"/>
    <property type="match status" value="1"/>
</dbReference>
<keyword evidence="3" id="KW-1185">Reference proteome</keyword>
<gene>
    <name evidence="2" type="ORF">PPACK8108_LOCUS10647</name>
</gene>
<organism evidence="2 3">
    <name type="scientific">Phakopsora pachyrhizi</name>
    <name type="common">Asian soybean rust disease fungus</name>
    <dbReference type="NCBI Taxonomy" id="170000"/>
    <lineage>
        <taxon>Eukaryota</taxon>
        <taxon>Fungi</taxon>
        <taxon>Dikarya</taxon>
        <taxon>Basidiomycota</taxon>
        <taxon>Pucciniomycotina</taxon>
        <taxon>Pucciniomycetes</taxon>
        <taxon>Pucciniales</taxon>
        <taxon>Phakopsoraceae</taxon>
        <taxon>Phakopsora</taxon>
    </lineage>
</organism>
<dbReference type="InterPro" id="IPR023214">
    <property type="entry name" value="HAD_sf"/>
</dbReference>
<dbReference type="GO" id="GO:0009166">
    <property type="term" value="P:nucleotide catabolic process"/>
    <property type="evidence" value="ECO:0007669"/>
    <property type="project" value="TreeGrafter"/>
</dbReference>
<dbReference type="SUPFAM" id="SSF56784">
    <property type="entry name" value="HAD-like"/>
    <property type="match status" value="1"/>
</dbReference>
<dbReference type="EMBL" id="CALTRL010002383">
    <property type="protein sequence ID" value="CAH7675615.1"/>
    <property type="molecule type" value="Genomic_DNA"/>
</dbReference>
<name>A0AAV0B3R8_PHAPC</name>
<dbReference type="InterPro" id="IPR036412">
    <property type="entry name" value="HAD-like_sf"/>
</dbReference>
<dbReference type="Pfam" id="PF00702">
    <property type="entry name" value="Hydrolase"/>
    <property type="match status" value="1"/>
</dbReference>
<dbReference type="GO" id="GO:0008252">
    <property type="term" value="F:nucleotidase activity"/>
    <property type="evidence" value="ECO:0007669"/>
    <property type="project" value="TreeGrafter"/>
</dbReference>
<dbReference type="SFLD" id="SFLDS00003">
    <property type="entry name" value="Haloacid_Dehalogenase"/>
    <property type="match status" value="1"/>
</dbReference>
<dbReference type="PANTHER" id="PTHR47438">
    <property type="entry name" value="PHOSPHATE METABOLISM PROTEIN 8-RELATED"/>
    <property type="match status" value="1"/>
</dbReference>
<dbReference type="Proteomes" id="UP001153365">
    <property type="component" value="Unassembled WGS sequence"/>
</dbReference>
<protein>
    <submittedName>
        <fullName evidence="2">Haloacid dehalogenase-like hydrolase-domain-containing protein</fullName>
    </submittedName>
</protein>